<sequence length="125" mass="14443">MRTTRPPIKSSMQLPDFTDLRTRCLEKEAILRVKLEHDARQLRSQIFASIAARAKAEARLAQARKRDDDDQRMLVVVMMMTVMTNSHYSAMPGIYRHPFRVVFCLHDRGLHIDGHLAKPQTTSLQ</sequence>
<dbReference type="EMBL" id="LSRX01001888">
    <property type="protein sequence ID" value="OLP76915.1"/>
    <property type="molecule type" value="Genomic_DNA"/>
</dbReference>
<organism evidence="2 3">
    <name type="scientific">Symbiodinium microadriaticum</name>
    <name type="common">Dinoflagellate</name>
    <name type="synonym">Zooxanthella microadriatica</name>
    <dbReference type="NCBI Taxonomy" id="2951"/>
    <lineage>
        <taxon>Eukaryota</taxon>
        <taxon>Sar</taxon>
        <taxon>Alveolata</taxon>
        <taxon>Dinophyceae</taxon>
        <taxon>Suessiales</taxon>
        <taxon>Symbiodiniaceae</taxon>
        <taxon>Symbiodinium</taxon>
    </lineage>
</organism>
<keyword evidence="3" id="KW-1185">Reference proteome</keyword>
<reference evidence="2 3" key="1">
    <citation type="submission" date="2016-02" db="EMBL/GenBank/DDBJ databases">
        <title>Genome analysis of coral dinoflagellate symbionts highlights evolutionary adaptations to a symbiotic lifestyle.</title>
        <authorList>
            <person name="Aranda M."/>
            <person name="Li Y."/>
            <person name="Liew Y.J."/>
            <person name="Baumgarten S."/>
            <person name="Simakov O."/>
            <person name="Wilson M."/>
            <person name="Piel J."/>
            <person name="Ashoor H."/>
            <person name="Bougouffa S."/>
            <person name="Bajic V.B."/>
            <person name="Ryu T."/>
            <person name="Ravasi T."/>
            <person name="Bayer T."/>
            <person name="Micklem G."/>
            <person name="Kim H."/>
            <person name="Bhak J."/>
            <person name="Lajeunesse T.C."/>
            <person name="Voolstra C.R."/>
        </authorList>
    </citation>
    <scope>NUCLEOTIDE SEQUENCE [LARGE SCALE GENOMIC DNA]</scope>
    <source>
        <strain evidence="2 3">CCMP2467</strain>
    </source>
</reference>
<dbReference type="AlphaFoldDB" id="A0A1Q9C1X2"/>
<protein>
    <submittedName>
        <fullName evidence="2">Uncharacterized protein</fullName>
    </submittedName>
</protein>
<accession>A0A1Q9C1X2</accession>
<dbReference type="Proteomes" id="UP000186817">
    <property type="component" value="Unassembled WGS sequence"/>
</dbReference>
<evidence type="ECO:0000313" key="3">
    <source>
        <dbReference type="Proteomes" id="UP000186817"/>
    </source>
</evidence>
<keyword evidence="1" id="KW-0472">Membrane</keyword>
<proteinExistence type="predicted"/>
<evidence type="ECO:0000256" key="1">
    <source>
        <dbReference type="SAM" id="Phobius"/>
    </source>
</evidence>
<gene>
    <name evidence="2" type="ORF">AK812_SmicGene43091</name>
</gene>
<name>A0A1Q9C1X2_SYMMI</name>
<evidence type="ECO:0000313" key="2">
    <source>
        <dbReference type="EMBL" id="OLP76915.1"/>
    </source>
</evidence>
<keyword evidence="1" id="KW-0812">Transmembrane</keyword>
<keyword evidence="1" id="KW-1133">Transmembrane helix</keyword>
<comment type="caution">
    <text evidence="2">The sequence shown here is derived from an EMBL/GenBank/DDBJ whole genome shotgun (WGS) entry which is preliminary data.</text>
</comment>
<feature type="transmembrane region" description="Helical" evidence="1">
    <location>
        <begin position="73"/>
        <end position="90"/>
    </location>
</feature>